<dbReference type="EnsemblPlants" id="Kaladp0735s0003.1.v1.1">
    <property type="protein sequence ID" value="Kaladp0735s0003.1.v1.1"/>
    <property type="gene ID" value="Kaladp0735s0003.v1.1"/>
</dbReference>
<dbReference type="OMA" id="TAHWWNH"/>
<dbReference type="Pfam" id="PF13839">
    <property type="entry name" value="PC-Esterase"/>
    <property type="match status" value="1"/>
</dbReference>
<feature type="compositionally biased region" description="Polar residues" evidence="7">
    <location>
        <begin position="137"/>
        <end position="151"/>
    </location>
</feature>
<feature type="compositionally biased region" description="Low complexity" evidence="7">
    <location>
        <begin position="152"/>
        <end position="177"/>
    </location>
</feature>
<dbReference type="PANTHER" id="PTHR32285">
    <property type="entry name" value="PROTEIN TRICHOME BIREFRINGENCE-LIKE 9-RELATED"/>
    <property type="match status" value="1"/>
</dbReference>
<keyword evidence="3 8" id="KW-0812">Transmembrane</keyword>
<dbReference type="GO" id="GO:0016020">
    <property type="term" value="C:membrane"/>
    <property type="evidence" value="ECO:0007669"/>
    <property type="project" value="UniProtKB-SubCell"/>
</dbReference>
<evidence type="ECO:0000256" key="3">
    <source>
        <dbReference type="ARBA" id="ARBA00022692"/>
    </source>
</evidence>
<dbReference type="AlphaFoldDB" id="A0A7N1A6Z8"/>
<keyword evidence="12" id="KW-1185">Reference proteome</keyword>
<feature type="compositionally biased region" description="Low complexity" evidence="7">
    <location>
        <begin position="102"/>
        <end position="114"/>
    </location>
</feature>
<dbReference type="InterPro" id="IPR026057">
    <property type="entry name" value="TBL_C"/>
</dbReference>
<dbReference type="Proteomes" id="UP000594263">
    <property type="component" value="Unplaced"/>
</dbReference>
<evidence type="ECO:0000256" key="6">
    <source>
        <dbReference type="ARBA" id="ARBA00023136"/>
    </source>
</evidence>
<evidence type="ECO:0000256" key="2">
    <source>
        <dbReference type="ARBA" id="ARBA00007727"/>
    </source>
</evidence>
<evidence type="ECO:0000256" key="1">
    <source>
        <dbReference type="ARBA" id="ARBA00004167"/>
    </source>
</evidence>
<dbReference type="Pfam" id="PF14416">
    <property type="entry name" value="PMR5N"/>
    <property type="match status" value="1"/>
</dbReference>
<feature type="region of interest" description="Disordered" evidence="7">
    <location>
        <begin position="137"/>
        <end position="178"/>
    </location>
</feature>
<dbReference type="InterPro" id="IPR029962">
    <property type="entry name" value="TBL"/>
</dbReference>
<keyword evidence="5 8" id="KW-1133">Transmembrane helix</keyword>
<comment type="subcellular location">
    <subcellularLocation>
        <location evidence="1">Membrane</location>
        <topology evidence="1">Single-pass membrane protein</topology>
    </subcellularLocation>
</comment>
<comment type="similarity">
    <text evidence="2">Belongs to the PC-esterase family. TBL subfamily.</text>
</comment>
<evidence type="ECO:0000256" key="4">
    <source>
        <dbReference type="ARBA" id="ARBA00022968"/>
    </source>
</evidence>
<name>A0A7N1A6Z8_KALFE</name>
<dbReference type="GO" id="GO:0005794">
    <property type="term" value="C:Golgi apparatus"/>
    <property type="evidence" value="ECO:0007669"/>
    <property type="project" value="TreeGrafter"/>
</dbReference>
<dbReference type="InterPro" id="IPR025846">
    <property type="entry name" value="TBL_N"/>
</dbReference>
<reference evidence="11" key="1">
    <citation type="submission" date="2021-01" db="UniProtKB">
        <authorList>
            <consortium name="EnsemblPlants"/>
        </authorList>
    </citation>
    <scope>IDENTIFICATION</scope>
</reference>
<organism evidence="11 12">
    <name type="scientific">Kalanchoe fedtschenkoi</name>
    <name type="common">Lavender scallops</name>
    <name type="synonym">South American air plant</name>
    <dbReference type="NCBI Taxonomy" id="63787"/>
    <lineage>
        <taxon>Eukaryota</taxon>
        <taxon>Viridiplantae</taxon>
        <taxon>Streptophyta</taxon>
        <taxon>Embryophyta</taxon>
        <taxon>Tracheophyta</taxon>
        <taxon>Spermatophyta</taxon>
        <taxon>Magnoliopsida</taxon>
        <taxon>eudicotyledons</taxon>
        <taxon>Gunneridae</taxon>
        <taxon>Pentapetalae</taxon>
        <taxon>Saxifragales</taxon>
        <taxon>Crassulaceae</taxon>
        <taxon>Kalanchoe</taxon>
    </lineage>
</organism>
<evidence type="ECO:0000313" key="12">
    <source>
        <dbReference type="Proteomes" id="UP000594263"/>
    </source>
</evidence>
<dbReference type="PANTHER" id="PTHR32285:SF19">
    <property type="entry name" value="PROTEIN TRICHOME BIREFRINGENCE-LIKE 6"/>
    <property type="match status" value="1"/>
</dbReference>
<evidence type="ECO:0000256" key="7">
    <source>
        <dbReference type="SAM" id="MobiDB-lite"/>
    </source>
</evidence>
<feature type="domain" description="Trichome birefringence-like N-terminal" evidence="10">
    <location>
        <begin position="192"/>
        <end position="244"/>
    </location>
</feature>
<evidence type="ECO:0000256" key="5">
    <source>
        <dbReference type="ARBA" id="ARBA00022989"/>
    </source>
</evidence>
<keyword evidence="4" id="KW-0735">Signal-anchor</keyword>
<proteinExistence type="inferred from homology"/>
<feature type="transmembrane region" description="Helical" evidence="8">
    <location>
        <begin position="12"/>
        <end position="35"/>
    </location>
</feature>
<accession>A0A7N1A6Z8</accession>
<dbReference type="Gramene" id="Kaladp0735s0003.1.v1.1">
    <property type="protein sequence ID" value="Kaladp0735s0003.1.v1.1"/>
    <property type="gene ID" value="Kaladp0735s0003.v1.1"/>
</dbReference>
<dbReference type="GO" id="GO:0016413">
    <property type="term" value="F:O-acetyltransferase activity"/>
    <property type="evidence" value="ECO:0007669"/>
    <property type="project" value="InterPro"/>
</dbReference>
<evidence type="ECO:0000259" key="10">
    <source>
        <dbReference type="Pfam" id="PF14416"/>
    </source>
</evidence>
<keyword evidence="6 8" id="KW-0472">Membrane</keyword>
<feature type="domain" description="Trichome birefringence-like C-terminal" evidence="9">
    <location>
        <begin position="245"/>
        <end position="521"/>
    </location>
</feature>
<feature type="region of interest" description="Disordered" evidence="7">
    <location>
        <begin position="91"/>
        <end position="114"/>
    </location>
</feature>
<sequence length="534" mass="60343">MERQRSFSIKPTRFWLFCFTIASSLTFISFCSVWVCKLSPSLRQETRAQFNATPTESPTRQVIVLQTMTVSSSNFSVSGFKGSILTGTHHATPRAATGSDRVSTGSTTTHGVATTSKNSNFSALRIQDPILSRTLVRQPQIASGSTGVSDRSQSSETGGVGVGSVVNSSSGSTSLQKSSRDASIYQKDQFSGCDITKGKWVFDESYPLYTNRSCPFIDEGFDCLGNGRPDMDYMKWRWQPQGCDIPRFDSSKMLEMLRGKRLVFVGDSINRNQFESMLCLLMGAVEDPTRVYETRKRKITKEKGNYSFRFADYACSVEYYVTHFLVHEGKARVGQKRRQVLRIDSIDRGSSRWRGADILVFNTAHWWSHDKTKAGANYFQEMGQVYPHLDVSTAFRKALTTWASWVDNNINPRKTRVFFRSSSPSHFRGGLWNSGGHCAEATRPINETLLTPSRPEKNMIVEEVLMQMKTDVTLLNITSLSEYRIDAHPSIYGKKIRSSKTQDCSHWCLPGVPDTWNQLLYFHLHHNQNLKPTM</sequence>
<evidence type="ECO:0000259" key="9">
    <source>
        <dbReference type="Pfam" id="PF13839"/>
    </source>
</evidence>
<evidence type="ECO:0000313" key="11">
    <source>
        <dbReference type="EnsemblPlants" id="Kaladp0735s0003.1.v1.1"/>
    </source>
</evidence>
<evidence type="ECO:0000256" key="8">
    <source>
        <dbReference type="SAM" id="Phobius"/>
    </source>
</evidence>
<protein>
    <recommendedName>
        <fullName evidence="13">Trichome birefringence-like N-terminal domain-containing protein</fullName>
    </recommendedName>
</protein>
<evidence type="ECO:0008006" key="13">
    <source>
        <dbReference type="Google" id="ProtNLM"/>
    </source>
</evidence>